<keyword evidence="4" id="KW-1185">Reference proteome</keyword>
<dbReference type="PROSITE" id="PS50003">
    <property type="entry name" value="PH_DOMAIN"/>
    <property type="match status" value="1"/>
</dbReference>
<protein>
    <recommendedName>
        <fullName evidence="5">DH domain-containing protein</fullName>
    </recommendedName>
</protein>
<evidence type="ECO:0008006" key="5">
    <source>
        <dbReference type="Google" id="ProtNLM"/>
    </source>
</evidence>
<reference evidence="3" key="3">
    <citation type="submission" date="2025-09" db="UniProtKB">
        <authorList>
            <consortium name="Ensembl"/>
        </authorList>
    </citation>
    <scope>IDENTIFICATION</scope>
</reference>
<dbReference type="GO" id="GO:0005634">
    <property type="term" value="C:nucleus"/>
    <property type="evidence" value="ECO:0007669"/>
    <property type="project" value="TreeGrafter"/>
</dbReference>
<dbReference type="InParanoid" id="H3AXL6"/>
<dbReference type="eggNOG" id="KOG3523">
    <property type="taxonomic scope" value="Eukaryota"/>
</dbReference>
<reference evidence="3" key="2">
    <citation type="submission" date="2025-08" db="UniProtKB">
        <authorList>
            <consortium name="Ensembl"/>
        </authorList>
    </citation>
    <scope>IDENTIFICATION</scope>
</reference>
<dbReference type="EMBL" id="AFYH01072335">
    <property type="status" value="NOT_ANNOTATED_CDS"/>
    <property type="molecule type" value="Genomic_DNA"/>
</dbReference>
<accession>H3AXL6</accession>
<feature type="domain" description="DH" evidence="2">
    <location>
        <begin position="7"/>
        <end position="191"/>
    </location>
</feature>
<feature type="domain" description="PH" evidence="1">
    <location>
        <begin position="224"/>
        <end position="334"/>
    </location>
</feature>
<dbReference type="GeneTree" id="ENSGT01030000234571"/>
<dbReference type="GO" id="GO:0005085">
    <property type="term" value="F:guanyl-nucleotide exchange factor activity"/>
    <property type="evidence" value="ECO:0007669"/>
    <property type="project" value="InterPro"/>
</dbReference>
<dbReference type="GO" id="GO:0005737">
    <property type="term" value="C:cytoplasm"/>
    <property type="evidence" value="ECO:0007669"/>
    <property type="project" value="TreeGrafter"/>
</dbReference>
<dbReference type="PANTHER" id="PTHR12845">
    <property type="entry name" value="GUANINE NUCLEOTIDE EXCHANGE FACTOR"/>
    <property type="match status" value="1"/>
</dbReference>
<dbReference type="PROSITE" id="PS50010">
    <property type="entry name" value="DH_2"/>
    <property type="match status" value="1"/>
</dbReference>
<reference evidence="4" key="1">
    <citation type="submission" date="2011-08" db="EMBL/GenBank/DDBJ databases">
        <title>The draft genome of Latimeria chalumnae.</title>
        <authorList>
            <person name="Di Palma F."/>
            <person name="Alfoldi J."/>
            <person name="Johnson J."/>
            <person name="Berlin A."/>
            <person name="Gnerre S."/>
            <person name="Jaffe D."/>
            <person name="MacCallum I."/>
            <person name="Young S."/>
            <person name="Walker B.J."/>
            <person name="Lander E."/>
            <person name="Lindblad-Toh K."/>
        </authorList>
    </citation>
    <scope>NUCLEOTIDE SEQUENCE [LARGE SCALE GENOMIC DNA]</scope>
    <source>
        <strain evidence="4">Wild caught</strain>
    </source>
</reference>
<dbReference type="HOGENOM" id="CLU_012820_5_0_1"/>
<dbReference type="EMBL" id="AFYH01072337">
    <property type="status" value="NOT_ANNOTATED_CDS"/>
    <property type="molecule type" value="Genomic_DNA"/>
</dbReference>
<dbReference type="InterPro" id="IPR001849">
    <property type="entry name" value="PH_domain"/>
</dbReference>
<sequence>ITPQQHRLQETMFELIGSEASYLRSLTVAVNHFVKSKKLAEVLCSRDRHILFSNLQEVKDVSKRFLLDLEERLEEEVYLTDIGDIVLKHCPSFAKVYIPYVTNQMYQEQLIQQLVHENAKFLPVIRKLEEQSMCQRQLLKSFLILPFQRITRLKILLEKILKLTLPDTAEFESIRSALKVVGEIVFECNENIQKMKETEELVHLENQMVFLKTKSVPLIARGRHLIRQGELMQIVIQEVDGGYKVKPAMKPIYLHLFNDLLLLSRFLHRENKYHVLDYAKTSKVKAESFRAKCLGLPPTTFLVFLTENHERSFREIIVKASTECEKQEWITIIS</sequence>
<evidence type="ECO:0000259" key="1">
    <source>
        <dbReference type="PROSITE" id="PS50003"/>
    </source>
</evidence>
<dbReference type="Proteomes" id="UP000008672">
    <property type="component" value="Unassembled WGS sequence"/>
</dbReference>
<dbReference type="PANTHER" id="PTHR12845:SF9">
    <property type="entry name" value="RHO GUANINE NUCLEOTIDE EXCHANGE FACTOR 5-LIKE"/>
    <property type="match status" value="1"/>
</dbReference>
<dbReference type="Pfam" id="PF00621">
    <property type="entry name" value="RhoGEF"/>
    <property type="match status" value="1"/>
</dbReference>
<proteinExistence type="predicted"/>
<organism evidence="3 4">
    <name type="scientific">Latimeria chalumnae</name>
    <name type="common">Coelacanth</name>
    <dbReference type="NCBI Taxonomy" id="7897"/>
    <lineage>
        <taxon>Eukaryota</taxon>
        <taxon>Metazoa</taxon>
        <taxon>Chordata</taxon>
        <taxon>Craniata</taxon>
        <taxon>Vertebrata</taxon>
        <taxon>Euteleostomi</taxon>
        <taxon>Coelacanthiformes</taxon>
        <taxon>Coelacanthidae</taxon>
        <taxon>Latimeria</taxon>
    </lineage>
</organism>
<dbReference type="SUPFAM" id="SSF50729">
    <property type="entry name" value="PH domain-like"/>
    <property type="match status" value="1"/>
</dbReference>
<dbReference type="STRING" id="7897.ENSLACP00000014387"/>
<dbReference type="Gene3D" id="2.30.29.30">
    <property type="entry name" value="Pleckstrin-homology domain (PH domain)/Phosphotyrosine-binding domain (PTB)"/>
    <property type="match status" value="1"/>
</dbReference>
<dbReference type="OMA" id="HEIVTEC"/>
<evidence type="ECO:0000259" key="2">
    <source>
        <dbReference type="PROSITE" id="PS50010"/>
    </source>
</evidence>
<dbReference type="AlphaFoldDB" id="H3AXL6"/>
<dbReference type="SMART" id="SM00325">
    <property type="entry name" value="RhoGEF"/>
    <property type="match status" value="1"/>
</dbReference>
<dbReference type="Ensembl" id="ENSLACT00000014487.1">
    <property type="protein sequence ID" value="ENSLACP00000014387.1"/>
    <property type="gene ID" value="ENSLACG00000012664.1"/>
</dbReference>
<dbReference type="InterPro" id="IPR011993">
    <property type="entry name" value="PH-like_dom_sf"/>
</dbReference>
<dbReference type="EMBL" id="AFYH01072336">
    <property type="status" value="NOT_ANNOTATED_CDS"/>
    <property type="molecule type" value="Genomic_DNA"/>
</dbReference>
<dbReference type="InterPro" id="IPR000219">
    <property type="entry name" value="DH_dom"/>
</dbReference>
<name>H3AXL6_LATCH</name>
<dbReference type="InterPro" id="IPR047271">
    <property type="entry name" value="Ephexin-like"/>
</dbReference>
<evidence type="ECO:0000313" key="4">
    <source>
        <dbReference type="Proteomes" id="UP000008672"/>
    </source>
</evidence>
<dbReference type="InterPro" id="IPR035899">
    <property type="entry name" value="DBL_dom_sf"/>
</dbReference>
<dbReference type="Gene3D" id="1.20.900.10">
    <property type="entry name" value="Dbl homology (DH) domain"/>
    <property type="match status" value="1"/>
</dbReference>
<dbReference type="CDD" id="cd00160">
    <property type="entry name" value="RhoGEF"/>
    <property type="match status" value="1"/>
</dbReference>
<evidence type="ECO:0000313" key="3">
    <source>
        <dbReference type="Ensembl" id="ENSLACP00000014387.1"/>
    </source>
</evidence>
<dbReference type="SUPFAM" id="SSF48065">
    <property type="entry name" value="DBL homology domain (DH-domain)"/>
    <property type="match status" value="1"/>
</dbReference>